<sequence>MLPCIHNETCGHGTQNNEHHLVIRCTVTTMPTHPPVPESTAQFTHSLYQPIIGRGVWGGEFCAEGLRVRNKENGLALEEYQG</sequence>
<reference evidence="1" key="1">
    <citation type="submission" date="2014-11" db="EMBL/GenBank/DDBJ databases">
        <authorList>
            <person name="Amaro Gonzalez C."/>
        </authorList>
    </citation>
    <scope>NUCLEOTIDE SEQUENCE</scope>
</reference>
<accession>A0A0E9S0B5</accession>
<organism evidence="1">
    <name type="scientific">Anguilla anguilla</name>
    <name type="common">European freshwater eel</name>
    <name type="synonym">Muraena anguilla</name>
    <dbReference type="NCBI Taxonomy" id="7936"/>
    <lineage>
        <taxon>Eukaryota</taxon>
        <taxon>Metazoa</taxon>
        <taxon>Chordata</taxon>
        <taxon>Craniata</taxon>
        <taxon>Vertebrata</taxon>
        <taxon>Euteleostomi</taxon>
        <taxon>Actinopterygii</taxon>
        <taxon>Neopterygii</taxon>
        <taxon>Teleostei</taxon>
        <taxon>Anguilliformes</taxon>
        <taxon>Anguillidae</taxon>
        <taxon>Anguilla</taxon>
    </lineage>
</organism>
<dbReference type="EMBL" id="GBXM01073693">
    <property type="protein sequence ID" value="JAH34884.1"/>
    <property type="molecule type" value="Transcribed_RNA"/>
</dbReference>
<dbReference type="AlphaFoldDB" id="A0A0E9S0B5"/>
<protein>
    <submittedName>
        <fullName evidence="1">Uncharacterized protein</fullName>
    </submittedName>
</protein>
<evidence type="ECO:0000313" key="1">
    <source>
        <dbReference type="EMBL" id="JAH34884.1"/>
    </source>
</evidence>
<reference evidence="1" key="2">
    <citation type="journal article" date="2015" name="Fish Shellfish Immunol.">
        <title>Early steps in the European eel (Anguilla anguilla)-Vibrio vulnificus interaction in the gills: Role of the RtxA13 toxin.</title>
        <authorList>
            <person name="Callol A."/>
            <person name="Pajuelo D."/>
            <person name="Ebbesson L."/>
            <person name="Teles M."/>
            <person name="MacKenzie S."/>
            <person name="Amaro C."/>
        </authorList>
    </citation>
    <scope>NUCLEOTIDE SEQUENCE</scope>
</reference>
<proteinExistence type="predicted"/>
<name>A0A0E9S0B5_ANGAN</name>